<name>A0ABZ2A661_STRNV</name>
<sequence length="132" mass="14611">MRPATQPGPPVTAFWCERVVYETFEPDSPAQVSRCSRSNPAEAVRAIRVDVRAIKDTLAPVERERALRWTGHGGSLGAVAALHRGEPCGFSLSSEGRWIEWTVRPYLAFDVSGLSLLPLTRAKFHQSVRPGR</sequence>
<gene>
    <name evidence="1" type="ORF">OG442_23130</name>
</gene>
<reference evidence="1" key="1">
    <citation type="submission" date="2022-10" db="EMBL/GenBank/DDBJ databases">
        <title>The complete genomes of actinobacterial strains from the NBC collection.</title>
        <authorList>
            <person name="Joergensen T.S."/>
            <person name="Alvarez Arevalo M."/>
            <person name="Sterndorff E.B."/>
            <person name="Faurdal D."/>
            <person name="Vuksanovic O."/>
            <person name="Mourched A.-S."/>
            <person name="Charusanti P."/>
            <person name="Shaw S."/>
            <person name="Blin K."/>
            <person name="Weber T."/>
        </authorList>
    </citation>
    <scope>NUCLEOTIDE SEQUENCE</scope>
    <source>
        <strain evidence="1">NBC_01432</strain>
    </source>
</reference>
<dbReference type="GeneID" id="91342815"/>
<dbReference type="RefSeq" id="WP_329077826.1">
    <property type="nucleotide sequence ID" value="NZ_CP109483.1"/>
</dbReference>
<proteinExistence type="predicted"/>
<keyword evidence="2" id="KW-1185">Reference proteome</keyword>
<dbReference type="EMBL" id="CP109495">
    <property type="protein sequence ID" value="WUX54208.1"/>
    <property type="molecule type" value="Genomic_DNA"/>
</dbReference>
<evidence type="ECO:0000313" key="1">
    <source>
        <dbReference type="EMBL" id="WUX54208.1"/>
    </source>
</evidence>
<dbReference type="Proteomes" id="UP001432209">
    <property type="component" value="Chromosome"/>
</dbReference>
<protein>
    <submittedName>
        <fullName evidence="1">Uncharacterized protein</fullName>
    </submittedName>
</protein>
<organism evidence="1 2">
    <name type="scientific">Streptomyces niveus</name>
    <name type="common">Streptomyces spheroides</name>
    <dbReference type="NCBI Taxonomy" id="193462"/>
    <lineage>
        <taxon>Bacteria</taxon>
        <taxon>Bacillati</taxon>
        <taxon>Actinomycetota</taxon>
        <taxon>Actinomycetes</taxon>
        <taxon>Kitasatosporales</taxon>
        <taxon>Streptomycetaceae</taxon>
        <taxon>Streptomyces</taxon>
    </lineage>
</organism>
<accession>A0ABZ2A661</accession>
<evidence type="ECO:0000313" key="2">
    <source>
        <dbReference type="Proteomes" id="UP001432209"/>
    </source>
</evidence>